<organism evidence="3 4">
    <name type="scientific">Dissulfurirhabdus thermomarina</name>
    <dbReference type="NCBI Taxonomy" id="1765737"/>
    <lineage>
        <taxon>Bacteria</taxon>
        <taxon>Deltaproteobacteria</taxon>
        <taxon>Dissulfurirhabdaceae</taxon>
        <taxon>Dissulfurirhabdus</taxon>
    </lineage>
</organism>
<evidence type="ECO:0000259" key="2">
    <source>
        <dbReference type="Pfam" id="PF01011"/>
    </source>
</evidence>
<keyword evidence="4" id="KW-1185">Reference proteome</keyword>
<evidence type="ECO:0000256" key="1">
    <source>
        <dbReference type="SAM" id="SignalP"/>
    </source>
</evidence>
<dbReference type="InterPro" id="IPR002372">
    <property type="entry name" value="PQQ_rpt_dom"/>
</dbReference>
<feature type="domain" description="Pyrrolo-quinoline quinone repeat" evidence="2">
    <location>
        <begin position="45"/>
        <end position="87"/>
    </location>
</feature>
<dbReference type="Gene3D" id="2.140.10.10">
    <property type="entry name" value="Quinoprotein alcohol dehydrogenase-like superfamily"/>
    <property type="match status" value="1"/>
</dbReference>
<dbReference type="Pfam" id="PF01011">
    <property type="entry name" value="PQQ"/>
    <property type="match status" value="1"/>
</dbReference>
<feature type="signal peptide" evidence="1">
    <location>
        <begin position="1"/>
        <end position="22"/>
    </location>
</feature>
<name>A0A6N9TR11_DISTH</name>
<dbReference type="EMBL" id="JAAGRR010000319">
    <property type="protein sequence ID" value="NDY43712.1"/>
    <property type="molecule type" value="Genomic_DNA"/>
</dbReference>
<comment type="caution">
    <text evidence="3">The sequence shown here is derived from an EMBL/GenBank/DDBJ whole genome shotgun (WGS) entry which is preliminary data.</text>
</comment>
<dbReference type="Proteomes" id="UP000469346">
    <property type="component" value="Unassembled WGS sequence"/>
</dbReference>
<sequence length="94" mass="10037">MRTLRVIALAAAMAAASVAVHAATPPVTDAMIENDAKSSNDVLTWGMGTQGQRFSTLTKINTKNVSQLVPAWSFSFGGEKQRGQESQPLIYNGK</sequence>
<dbReference type="AlphaFoldDB" id="A0A6N9TR11"/>
<protein>
    <submittedName>
        <fullName evidence="3">PQQ-dependent dehydrogenase, methanol/ethanol family</fullName>
    </submittedName>
</protein>
<feature type="non-terminal residue" evidence="3">
    <location>
        <position position="94"/>
    </location>
</feature>
<reference evidence="3 4" key="1">
    <citation type="submission" date="2020-02" db="EMBL/GenBank/DDBJ databases">
        <title>Comparative genomics of sulfur disproportionating microorganisms.</title>
        <authorList>
            <person name="Ward L.M."/>
            <person name="Bertran E."/>
            <person name="Johnston D.T."/>
        </authorList>
    </citation>
    <scope>NUCLEOTIDE SEQUENCE [LARGE SCALE GENOMIC DNA]</scope>
    <source>
        <strain evidence="3 4">DSM 100025</strain>
    </source>
</reference>
<gene>
    <name evidence="3" type="ORF">G3N55_12815</name>
</gene>
<dbReference type="SUPFAM" id="SSF50998">
    <property type="entry name" value="Quinoprotein alcohol dehydrogenase-like"/>
    <property type="match status" value="1"/>
</dbReference>
<dbReference type="InterPro" id="IPR011047">
    <property type="entry name" value="Quinoprotein_ADH-like_sf"/>
</dbReference>
<evidence type="ECO:0000313" key="4">
    <source>
        <dbReference type="Proteomes" id="UP000469346"/>
    </source>
</evidence>
<evidence type="ECO:0000313" key="3">
    <source>
        <dbReference type="EMBL" id="NDY43712.1"/>
    </source>
</evidence>
<proteinExistence type="predicted"/>
<accession>A0A6N9TR11</accession>
<keyword evidence="1" id="KW-0732">Signal</keyword>
<feature type="chain" id="PRO_5026967142" evidence="1">
    <location>
        <begin position="23"/>
        <end position="94"/>
    </location>
</feature>